<evidence type="ECO:0000313" key="2">
    <source>
        <dbReference type="EMBL" id="SHI74899.1"/>
    </source>
</evidence>
<feature type="domain" description="Glycosyltransferase 2-like" evidence="1">
    <location>
        <begin position="6"/>
        <end position="135"/>
    </location>
</feature>
<keyword evidence="3" id="KW-1185">Reference proteome</keyword>
<keyword evidence="2" id="KW-0808">Transferase</keyword>
<dbReference type="OrthoDB" id="9785185at2"/>
<dbReference type="Proteomes" id="UP000324781">
    <property type="component" value="Unassembled WGS sequence"/>
</dbReference>
<dbReference type="Pfam" id="PF00535">
    <property type="entry name" value="Glycos_transf_2"/>
    <property type="match status" value="1"/>
</dbReference>
<proteinExistence type="predicted"/>
<name>A0A1M6DP53_9FIRM</name>
<reference evidence="2 3" key="1">
    <citation type="submission" date="2016-11" db="EMBL/GenBank/DDBJ databases">
        <authorList>
            <person name="Varghese N."/>
            <person name="Submissions S."/>
        </authorList>
    </citation>
    <scope>NUCLEOTIDE SEQUENCE [LARGE SCALE GENOMIC DNA]</scope>
    <source>
        <strain evidence="2 3">DSM 19027</strain>
    </source>
</reference>
<dbReference type="PANTHER" id="PTHR22916">
    <property type="entry name" value="GLYCOSYLTRANSFERASE"/>
    <property type="match status" value="1"/>
</dbReference>
<gene>
    <name evidence="2" type="ORF">SAMN05444373_100845</name>
</gene>
<dbReference type="EMBL" id="FQZP01000008">
    <property type="protein sequence ID" value="SHI74899.1"/>
    <property type="molecule type" value="Genomic_DNA"/>
</dbReference>
<dbReference type="SUPFAM" id="SSF53448">
    <property type="entry name" value="Nucleotide-diphospho-sugar transferases"/>
    <property type="match status" value="1"/>
</dbReference>
<dbReference type="GO" id="GO:0016758">
    <property type="term" value="F:hexosyltransferase activity"/>
    <property type="evidence" value="ECO:0007669"/>
    <property type="project" value="UniProtKB-ARBA"/>
</dbReference>
<organism evidence="2 3">
    <name type="scientific">Thermoclostridium caenicola</name>
    <dbReference type="NCBI Taxonomy" id="659425"/>
    <lineage>
        <taxon>Bacteria</taxon>
        <taxon>Bacillati</taxon>
        <taxon>Bacillota</taxon>
        <taxon>Clostridia</taxon>
        <taxon>Eubacteriales</taxon>
        <taxon>Oscillospiraceae</taxon>
        <taxon>Thermoclostridium</taxon>
    </lineage>
</organism>
<dbReference type="AlphaFoldDB" id="A0A1M6DP53"/>
<accession>A0A1M6DP53</accession>
<dbReference type="InterPro" id="IPR029044">
    <property type="entry name" value="Nucleotide-diphossugar_trans"/>
</dbReference>
<sequence length="254" mass="28892">MEPLVSIIMPAYNSGNTISRAIQSVLDQTYSEFELLVIDDGSTDNTVDIVNFYMKTDSRIVLLRNPRNLGVAASRNHGCRMAQGEYLAFLDSDDMWFEDKLEKQVSFMLRKGCDLSCTAYAYAHPHEQPSRDKRAYRVPESISYEQLLKENVIGCSTVMLKATALNGHAFCGDYAHEDYVLWLELAKAGKTLCGLDEVLTGYSYGGRSANKFKAGKNRWIIYRRAQKLPLPKAIYYMACYILNAIRKYKSLRKD</sequence>
<dbReference type="PANTHER" id="PTHR22916:SF3">
    <property type="entry name" value="UDP-GLCNAC:BETAGAL BETA-1,3-N-ACETYLGLUCOSAMINYLTRANSFERASE-LIKE PROTEIN 1"/>
    <property type="match status" value="1"/>
</dbReference>
<dbReference type="InterPro" id="IPR001173">
    <property type="entry name" value="Glyco_trans_2-like"/>
</dbReference>
<evidence type="ECO:0000313" key="3">
    <source>
        <dbReference type="Proteomes" id="UP000324781"/>
    </source>
</evidence>
<dbReference type="Gene3D" id="3.90.550.10">
    <property type="entry name" value="Spore Coat Polysaccharide Biosynthesis Protein SpsA, Chain A"/>
    <property type="match status" value="1"/>
</dbReference>
<evidence type="ECO:0000259" key="1">
    <source>
        <dbReference type="Pfam" id="PF00535"/>
    </source>
</evidence>
<dbReference type="CDD" id="cd00761">
    <property type="entry name" value="Glyco_tranf_GTA_type"/>
    <property type="match status" value="1"/>
</dbReference>
<protein>
    <submittedName>
        <fullName evidence="2">Teichuronic acid biosynthesis glycosyltransferase TuaG</fullName>
    </submittedName>
</protein>